<reference evidence="1" key="1">
    <citation type="submission" date="2021-01" db="EMBL/GenBank/DDBJ databases">
        <title>Whole genome shotgun sequence of Rugosimonospora africana NBRC 104875.</title>
        <authorList>
            <person name="Komaki H."/>
            <person name="Tamura T."/>
        </authorList>
    </citation>
    <scope>NUCLEOTIDE SEQUENCE</scope>
    <source>
        <strain evidence="1">NBRC 104875</strain>
    </source>
</reference>
<evidence type="ECO:0000313" key="2">
    <source>
        <dbReference type="Proteomes" id="UP000642748"/>
    </source>
</evidence>
<name>A0A8J3VU96_9ACTN</name>
<accession>A0A8J3VU96</accession>
<evidence type="ECO:0000313" key="1">
    <source>
        <dbReference type="EMBL" id="GIH19272.1"/>
    </source>
</evidence>
<keyword evidence="2" id="KW-1185">Reference proteome</keyword>
<protein>
    <submittedName>
        <fullName evidence="1">Uncharacterized protein</fullName>
    </submittedName>
</protein>
<sequence length="102" mass="11924">MTVSEDDLYIEICEAVREQLRELVPTERYAIVDDLQRSLAANGRPIRLPGTKTRFYCCWLGPYAFFYRELTRKELDEVDEDFGYFVVAMKQGPKWFMGQLGG</sequence>
<organism evidence="1 2">
    <name type="scientific">Rugosimonospora africana</name>
    <dbReference type="NCBI Taxonomy" id="556532"/>
    <lineage>
        <taxon>Bacteria</taxon>
        <taxon>Bacillati</taxon>
        <taxon>Actinomycetota</taxon>
        <taxon>Actinomycetes</taxon>
        <taxon>Micromonosporales</taxon>
        <taxon>Micromonosporaceae</taxon>
        <taxon>Rugosimonospora</taxon>
    </lineage>
</organism>
<dbReference type="Proteomes" id="UP000642748">
    <property type="component" value="Unassembled WGS sequence"/>
</dbReference>
<comment type="caution">
    <text evidence="1">The sequence shown here is derived from an EMBL/GenBank/DDBJ whole genome shotgun (WGS) entry which is preliminary data.</text>
</comment>
<gene>
    <name evidence="1" type="ORF">Raf01_74440</name>
</gene>
<dbReference type="AlphaFoldDB" id="A0A8J3VU96"/>
<proteinExistence type="predicted"/>
<dbReference type="EMBL" id="BONZ01000078">
    <property type="protein sequence ID" value="GIH19272.1"/>
    <property type="molecule type" value="Genomic_DNA"/>
</dbReference>